<dbReference type="Proteomes" id="UP000682733">
    <property type="component" value="Unassembled WGS sequence"/>
</dbReference>
<evidence type="ECO:0000313" key="2">
    <source>
        <dbReference type="EMBL" id="CAF0946090.1"/>
    </source>
</evidence>
<feature type="region of interest" description="Disordered" evidence="1">
    <location>
        <begin position="1"/>
        <end position="53"/>
    </location>
</feature>
<dbReference type="EMBL" id="CAJNOQ010012075">
    <property type="protein sequence ID" value="CAF1291395.1"/>
    <property type="molecule type" value="Genomic_DNA"/>
</dbReference>
<dbReference type="Proteomes" id="UP000677228">
    <property type="component" value="Unassembled WGS sequence"/>
</dbReference>
<comment type="caution">
    <text evidence="3">The sequence shown here is derived from an EMBL/GenBank/DDBJ whole genome shotgun (WGS) entry which is preliminary data.</text>
</comment>
<feature type="compositionally biased region" description="Basic residues" evidence="1">
    <location>
        <begin position="36"/>
        <end position="46"/>
    </location>
</feature>
<dbReference type="EMBL" id="CAJOBC010032946">
    <property type="protein sequence ID" value="CAF4097586.1"/>
    <property type="molecule type" value="Genomic_DNA"/>
</dbReference>
<keyword evidence="6" id="KW-1185">Reference proteome</keyword>
<accession>A0A815D4G7</accession>
<sequence length="114" mass="13677">MSHRYDTRISRKSPDKISHSYQHRTQSSFPSLNTLNHHRSYHRSKHNRDNLHDQARFLPLPEDKPKNLNTKQSKNWAHSRLIWLALATHLHQVRHLMIADLSKYHFLTDENQLV</sequence>
<dbReference type="Proteomes" id="UP000663829">
    <property type="component" value="Unassembled WGS sequence"/>
</dbReference>
<protein>
    <submittedName>
        <fullName evidence="3">Uncharacterized protein</fullName>
    </submittedName>
</protein>
<dbReference type="AlphaFoldDB" id="A0A815D4G7"/>
<evidence type="ECO:0000313" key="4">
    <source>
        <dbReference type="EMBL" id="CAF3720765.1"/>
    </source>
</evidence>
<gene>
    <name evidence="3" type="ORF">GPM918_LOCUS28054</name>
    <name evidence="2" type="ORF">OVA965_LOCUS11899</name>
    <name evidence="5" type="ORF">SRO942_LOCUS28501</name>
    <name evidence="4" type="ORF">TMI583_LOCUS11906</name>
</gene>
<dbReference type="EMBL" id="CAJOBA010004694">
    <property type="protein sequence ID" value="CAF3720765.1"/>
    <property type="molecule type" value="Genomic_DNA"/>
</dbReference>
<evidence type="ECO:0000313" key="3">
    <source>
        <dbReference type="EMBL" id="CAF1291395.1"/>
    </source>
</evidence>
<evidence type="ECO:0000313" key="6">
    <source>
        <dbReference type="Proteomes" id="UP000663829"/>
    </source>
</evidence>
<name>A0A815D4G7_9BILA</name>
<evidence type="ECO:0000256" key="1">
    <source>
        <dbReference type="SAM" id="MobiDB-lite"/>
    </source>
</evidence>
<reference evidence="3" key="1">
    <citation type="submission" date="2021-02" db="EMBL/GenBank/DDBJ databases">
        <authorList>
            <person name="Nowell W R."/>
        </authorList>
    </citation>
    <scope>NUCLEOTIDE SEQUENCE</scope>
</reference>
<dbReference type="EMBL" id="CAJNOK010004688">
    <property type="protein sequence ID" value="CAF0946090.1"/>
    <property type="molecule type" value="Genomic_DNA"/>
</dbReference>
<proteinExistence type="predicted"/>
<dbReference type="Proteomes" id="UP000681722">
    <property type="component" value="Unassembled WGS sequence"/>
</dbReference>
<feature type="compositionally biased region" description="Polar residues" evidence="1">
    <location>
        <begin position="19"/>
        <end position="35"/>
    </location>
</feature>
<organism evidence="3 6">
    <name type="scientific">Didymodactylos carnosus</name>
    <dbReference type="NCBI Taxonomy" id="1234261"/>
    <lineage>
        <taxon>Eukaryota</taxon>
        <taxon>Metazoa</taxon>
        <taxon>Spiralia</taxon>
        <taxon>Gnathifera</taxon>
        <taxon>Rotifera</taxon>
        <taxon>Eurotatoria</taxon>
        <taxon>Bdelloidea</taxon>
        <taxon>Philodinida</taxon>
        <taxon>Philodinidae</taxon>
        <taxon>Didymodactylos</taxon>
    </lineage>
</organism>
<feature type="compositionally biased region" description="Basic and acidic residues" evidence="1">
    <location>
        <begin position="1"/>
        <end position="18"/>
    </location>
</feature>
<evidence type="ECO:0000313" key="5">
    <source>
        <dbReference type="EMBL" id="CAF4097586.1"/>
    </source>
</evidence>